<evidence type="ECO:0000313" key="1">
    <source>
        <dbReference type="EMBL" id="MTE89051.1"/>
    </source>
</evidence>
<dbReference type="AlphaFoldDB" id="A0A5J9X9J8"/>
<sequence length="235" mass="26470">MYLSISKVKDELLKDEQPVFFFDTCSILDILNSIHLYGLSESYASNMLELIKTNGKSCWLVSSQNVNEEWIDNIDAVLSTMEKEIKKLDRSISSTINVTNLVLNTNYSMPPKFSGLSISSKIKSLSESFLNSCRCIERTNDHTLKAMQRVRKLEAPARKGKLEPKDCEIVECFLELCQELRGAGFNEKIIFVTANKDDFGSYNDLKPPLDTQFSSNQALLINSVDHVLAIARGQA</sequence>
<comment type="caution">
    <text evidence="1">The sequence shown here is derived from an EMBL/GenBank/DDBJ whole genome shotgun (WGS) entry which is preliminary data.</text>
</comment>
<evidence type="ECO:0000313" key="2">
    <source>
        <dbReference type="Proteomes" id="UP000486847"/>
    </source>
</evidence>
<dbReference type="Pfam" id="PF16289">
    <property type="entry name" value="PIN_12"/>
    <property type="match status" value="1"/>
</dbReference>
<dbReference type="RefSeq" id="WP_087603212.1">
    <property type="nucleotide sequence ID" value="NZ_CP023844.1"/>
</dbReference>
<reference evidence="1 2" key="1">
    <citation type="submission" date="2019-10" db="EMBL/GenBank/DDBJ databases">
        <title>Comparative genomic analysis of antimicrobial resistant Escherichia coli of diverse origin.</title>
        <authorList>
            <person name="Ghatak S."/>
            <person name="Milton A.P."/>
            <person name="Rhetso K."/>
            <person name="Purkait D."/>
            <person name="Das S."/>
            <person name="Puro K.-U."/>
            <person name="Shakuntala I."/>
            <person name="Sen A."/>
            <person name="Sanjukta R."/>
            <person name="Priya G.B."/>
            <person name="Mawlong M."/>
            <person name="Lyngdoh V."/>
            <person name="Rynghang J."/>
            <person name="Mawphlang B.L."/>
        </authorList>
    </citation>
    <scope>NUCLEOTIDE SEQUENCE [LARGE SCALE GENOMIC DNA]</scope>
    <source>
        <strain evidence="1 2">SE161</strain>
    </source>
</reference>
<name>A0A5J9X9J8_ECOLX</name>
<dbReference type="EMBL" id="WCEW01000008">
    <property type="protein sequence ID" value="MTE89051.1"/>
    <property type="molecule type" value="Genomic_DNA"/>
</dbReference>
<proteinExistence type="predicted"/>
<gene>
    <name evidence="1" type="ORF">F9B07_09430</name>
</gene>
<dbReference type="Proteomes" id="UP000486847">
    <property type="component" value="Unassembled WGS sequence"/>
</dbReference>
<protein>
    <submittedName>
        <fullName evidence="1">Uncharacterized protein</fullName>
    </submittedName>
</protein>
<accession>A0A5J9X9J8</accession>
<organism evidence="1 2">
    <name type="scientific">Escherichia coli</name>
    <dbReference type="NCBI Taxonomy" id="562"/>
    <lineage>
        <taxon>Bacteria</taxon>
        <taxon>Pseudomonadati</taxon>
        <taxon>Pseudomonadota</taxon>
        <taxon>Gammaproteobacteria</taxon>
        <taxon>Enterobacterales</taxon>
        <taxon>Enterobacteriaceae</taxon>
        <taxon>Escherichia</taxon>
    </lineage>
</organism>
<dbReference type="InterPro" id="IPR032557">
    <property type="entry name" value="DUF4935"/>
</dbReference>